<feature type="domain" description="ABC transmembrane type-1" evidence="9">
    <location>
        <begin position="17"/>
        <end position="300"/>
    </location>
</feature>
<organism evidence="10 11">
    <name type="scientific">Pseudomonas putida (strain GB-1)</name>
    <dbReference type="NCBI Taxonomy" id="76869"/>
    <lineage>
        <taxon>Bacteria</taxon>
        <taxon>Pseudomonadati</taxon>
        <taxon>Pseudomonadota</taxon>
        <taxon>Gammaproteobacteria</taxon>
        <taxon>Pseudomonadales</taxon>
        <taxon>Pseudomonadaceae</taxon>
        <taxon>Pseudomonas</taxon>
    </lineage>
</organism>
<dbReference type="InterPro" id="IPR017871">
    <property type="entry name" value="ABC_transporter-like_CS"/>
</dbReference>
<evidence type="ECO:0000313" key="10">
    <source>
        <dbReference type="EMBL" id="ABY99067.1"/>
    </source>
</evidence>
<evidence type="ECO:0000256" key="4">
    <source>
        <dbReference type="ARBA" id="ARBA00022840"/>
    </source>
</evidence>
<dbReference type="SUPFAM" id="SSF90123">
    <property type="entry name" value="ABC transporter transmembrane region"/>
    <property type="match status" value="1"/>
</dbReference>
<keyword evidence="4" id="KW-0067">ATP-binding</keyword>
<keyword evidence="3" id="KW-0547">Nucleotide-binding</keyword>
<feature type="transmembrane region" description="Helical" evidence="7">
    <location>
        <begin position="268"/>
        <end position="288"/>
    </location>
</feature>
<feature type="transmembrane region" description="Helical" evidence="7">
    <location>
        <begin position="47"/>
        <end position="67"/>
    </location>
</feature>
<dbReference type="InterPro" id="IPR039421">
    <property type="entry name" value="Type_1_exporter"/>
</dbReference>
<accession>B0KHI5</accession>
<keyword evidence="2 7" id="KW-0812">Transmembrane</keyword>
<evidence type="ECO:0000259" key="8">
    <source>
        <dbReference type="PROSITE" id="PS50893"/>
    </source>
</evidence>
<evidence type="ECO:0000256" key="6">
    <source>
        <dbReference type="ARBA" id="ARBA00023136"/>
    </source>
</evidence>
<evidence type="ECO:0000256" key="5">
    <source>
        <dbReference type="ARBA" id="ARBA00022989"/>
    </source>
</evidence>
<dbReference type="Proteomes" id="UP000002157">
    <property type="component" value="Chromosome"/>
</dbReference>
<dbReference type="SMART" id="SM00382">
    <property type="entry name" value="AAA"/>
    <property type="match status" value="1"/>
</dbReference>
<dbReference type="InterPro" id="IPR036640">
    <property type="entry name" value="ABC1_TM_sf"/>
</dbReference>
<dbReference type="SUPFAM" id="SSF52540">
    <property type="entry name" value="P-loop containing nucleoside triphosphate hydrolases"/>
    <property type="match status" value="1"/>
</dbReference>
<dbReference type="AlphaFoldDB" id="B0KHI5"/>
<evidence type="ECO:0000259" key="9">
    <source>
        <dbReference type="PROSITE" id="PS50929"/>
    </source>
</evidence>
<dbReference type="InterPro" id="IPR027417">
    <property type="entry name" value="P-loop_NTPase"/>
</dbReference>
<dbReference type="PROSITE" id="PS50893">
    <property type="entry name" value="ABC_TRANSPORTER_2"/>
    <property type="match status" value="1"/>
</dbReference>
<proteinExistence type="predicted"/>
<dbReference type="Pfam" id="PF00005">
    <property type="entry name" value="ABC_tran"/>
    <property type="match status" value="1"/>
</dbReference>
<dbReference type="PANTHER" id="PTHR24221:SF654">
    <property type="entry name" value="ATP-BINDING CASSETTE SUB-FAMILY B MEMBER 6"/>
    <property type="match status" value="1"/>
</dbReference>
<evidence type="ECO:0000256" key="2">
    <source>
        <dbReference type="ARBA" id="ARBA00022692"/>
    </source>
</evidence>
<dbReference type="GO" id="GO:0140359">
    <property type="term" value="F:ABC-type transporter activity"/>
    <property type="evidence" value="ECO:0007669"/>
    <property type="project" value="InterPro"/>
</dbReference>
<reference evidence="10 11" key="1">
    <citation type="submission" date="2008-01" db="EMBL/GenBank/DDBJ databases">
        <title>Complete sequence of Pseudomonas putida GB-1.</title>
        <authorList>
            <consortium name="US DOE Joint Genome Institute"/>
            <person name="Copeland A."/>
            <person name="Lucas S."/>
            <person name="Lapidus A."/>
            <person name="Barry K."/>
            <person name="Glavina del Rio T."/>
            <person name="Dalin E."/>
            <person name="Tice H."/>
            <person name="Pitluck S."/>
            <person name="Bruce D."/>
            <person name="Goodwin L."/>
            <person name="Chertkov O."/>
            <person name="Brettin T."/>
            <person name="Detter J.C."/>
            <person name="Han C."/>
            <person name="Kuske C.R."/>
            <person name="Schmutz J."/>
            <person name="Larimer F."/>
            <person name="Land M."/>
            <person name="Hauser L."/>
            <person name="Kyrpides N."/>
            <person name="Kim E."/>
            <person name="McCarthy J.K."/>
            <person name="Richardson P."/>
        </authorList>
    </citation>
    <scope>NUCLEOTIDE SEQUENCE [LARGE SCALE GENOMIC DNA]</scope>
    <source>
        <strain evidence="10 11">GB-1</strain>
    </source>
</reference>
<dbReference type="eggNOG" id="COG5265">
    <property type="taxonomic scope" value="Bacteria"/>
</dbReference>
<dbReference type="GO" id="GO:0016887">
    <property type="term" value="F:ATP hydrolysis activity"/>
    <property type="evidence" value="ECO:0007669"/>
    <property type="project" value="InterPro"/>
</dbReference>
<dbReference type="EMBL" id="CP000926">
    <property type="protein sequence ID" value="ABY99067.1"/>
    <property type="molecule type" value="Genomic_DNA"/>
</dbReference>
<dbReference type="PANTHER" id="PTHR24221">
    <property type="entry name" value="ATP-BINDING CASSETTE SUB-FAMILY B"/>
    <property type="match status" value="1"/>
</dbReference>
<feature type="transmembrane region" description="Helical" evidence="7">
    <location>
        <begin position="21"/>
        <end position="41"/>
    </location>
</feature>
<feature type="transmembrane region" description="Helical" evidence="7">
    <location>
        <begin position="237"/>
        <end position="262"/>
    </location>
</feature>
<comment type="subcellular location">
    <subcellularLocation>
        <location evidence="1">Cell membrane</location>
        <topology evidence="1">Multi-pass membrane protein</topology>
    </subcellularLocation>
</comment>
<dbReference type="GO" id="GO:0005886">
    <property type="term" value="C:plasma membrane"/>
    <property type="evidence" value="ECO:0007669"/>
    <property type="project" value="UniProtKB-SubCell"/>
</dbReference>
<evidence type="ECO:0000256" key="3">
    <source>
        <dbReference type="ARBA" id="ARBA00022741"/>
    </source>
</evidence>
<dbReference type="Gene3D" id="1.20.1560.10">
    <property type="entry name" value="ABC transporter type 1, transmembrane domain"/>
    <property type="match status" value="1"/>
</dbReference>
<protein>
    <submittedName>
        <fullName evidence="10">ABC transporter related</fullName>
    </submittedName>
</protein>
<feature type="transmembrane region" description="Helical" evidence="7">
    <location>
        <begin position="158"/>
        <end position="176"/>
    </location>
</feature>
<dbReference type="InterPro" id="IPR011527">
    <property type="entry name" value="ABC1_TM_dom"/>
</dbReference>
<dbReference type="GO" id="GO:0005524">
    <property type="term" value="F:ATP binding"/>
    <property type="evidence" value="ECO:0007669"/>
    <property type="project" value="UniProtKB-KW"/>
</dbReference>
<dbReference type="PROSITE" id="PS50929">
    <property type="entry name" value="ABC_TM1F"/>
    <property type="match status" value="1"/>
</dbReference>
<evidence type="ECO:0000256" key="7">
    <source>
        <dbReference type="SAM" id="Phobius"/>
    </source>
</evidence>
<feature type="transmembrane region" description="Helical" evidence="7">
    <location>
        <begin position="131"/>
        <end position="152"/>
    </location>
</feature>
<evidence type="ECO:0000313" key="11">
    <source>
        <dbReference type="Proteomes" id="UP000002157"/>
    </source>
</evidence>
<evidence type="ECO:0000256" key="1">
    <source>
        <dbReference type="ARBA" id="ARBA00004651"/>
    </source>
</evidence>
<keyword evidence="6 7" id="KW-0472">Membrane</keyword>
<gene>
    <name evidence="10" type="ordered locus">PputGB1_3175</name>
</gene>
<dbReference type="PROSITE" id="PS00211">
    <property type="entry name" value="ABC_TRANSPORTER_1"/>
    <property type="match status" value="1"/>
</dbReference>
<dbReference type="InterPro" id="IPR003439">
    <property type="entry name" value="ABC_transporter-like_ATP-bd"/>
</dbReference>
<dbReference type="InterPro" id="IPR003593">
    <property type="entry name" value="AAA+_ATPase"/>
</dbReference>
<dbReference type="RefSeq" id="WP_012272796.1">
    <property type="nucleotide sequence ID" value="NC_010322.1"/>
</dbReference>
<dbReference type="HOGENOM" id="CLU_513642_0_0_6"/>
<feature type="domain" description="ABC transporter" evidence="8">
    <location>
        <begin position="335"/>
        <end position="551"/>
    </location>
</feature>
<sequence>MTEIEKRTLKTGIARQVGIAGLTLLASLLFVSFGLMMRFAIDHPESVASLAGLVAFCAGFLAIRLAMPCSFALVEWLSHGYCIRVESLLRAAYLDKLGRIYLEQLEQLNRSEMVATYEAAMSSVSAYIRVIWGEALPILFQIVFVIGCVSFYFDGVIAGSFTLVVATYMAVVIKMTSARFPLIKRVAITQKYLNGVLHSVIAAGLCEKLFNAGGRLKHRHGVAVDRYLSAQQRVRQVFFRFGIVTTLVSFTGSAMVLAGAAFRFNQGYATMGSLIMLATFLFQVFLPLNRIGVLWRTLNKARIDFVVLEESLGRMAMHAAAVHHDQPADPASIDISLHQLCKSKGGRPILQGVTANVPCKAGLPTFVTGTNGTGKTTLARLIAGVDRPDSGCIRFNGVTRQPERYGLTPDWIAMTSQTMVFIGGTVAENLETFLGPVDLDAYAVLASTLSFDKPLAYEVGEQGQNLSAGERQKLGIILALLKKPALLVMDEPTTHLDPASVTGLQRLVEQKALISRVLIVTHDSHFMRHFDCAPRFGLTQGTRTTDAEKLI</sequence>
<keyword evidence="5 7" id="KW-1133">Transmembrane helix</keyword>
<dbReference type="Gene3D" id="3.40.50.300">
    <property type="entry name" value="P-loop containing nucleotide triphosphate hydrolases"/>
    <property type="match status" value="1"/>
</dbReference>
<dbReference type="KEGG" id="ppg:PputGB1_3175"/>
<name>B0KHI5_PSEPG</name>